<evidence type="ECO:0000313" key="2">
    <source>
        <dbReference type="Proteomes" id="UP000239735"/>
    </source>
</evidence>
<organism evidence="1 2">
    <name type="scientific">Candidatus Sulfuritelmatomonas gaucii</name>
    <dbReference type="NCBI Taxonomy" id="2043161"/>
    <lineage>
        <taxon>Bacteria</taxon>
        <taxon>Pseudomonadati</taxon>
        <taxon>Acidobacteriota</taxon>
        <taxon>Terriglobia</taxon>
        <taxon>Terriglobales</taxon>
        <taxon>Acidobacteriaceae</taxon>
        <taxon>Candidatus Sulfuritelmatomonas</taxon>
    </lineage>
</organism>
<gene>
    <name evidence="1" type="ORF">SBA5_110006</name>
</gene>
<name>A0A2N9L2U4_9BACT</name>
<dbReference type="AlphaFoldDB" id="A0A2N9L2U4"/>
<accession>A0A2N9L2U4</accession>
<proteinExistence type="predicted"/>
<sequence>MALDKFTDPFVVYLVRIADCTADAKEGTKPDVLVYSRVTDILKIELR</sequence>
<reference evidence="2" key="1">
    <citation type="submission" date="2018-02" db="EMBL/GenBank/DDBJ databases">
        <authorList>
            <person name="Hausmann B."/>
        </authorList>
    </citation>
    <scope>NUCLEOTIDE SEQUENCE [LARGE SCALE GENOMIC DNA]</scope>
    <source>
        <strain evidence="2">Peat soil MAG SbA5</strain>
    </source>
</reference>
<protein>
    <submittedName>
        <fullName evidence="1">Uncharacterized protein</fullName>
    </submittedName>
</protein>
<dbReference type="Proteomes" id="UP000239735">
    <property type="component" value="Unassembled WGS sequence"/>
</dbReference>
<evidence type="ECO:0000313" key="1">
    <source>
        <dbReference type="EMBL" id="SPE17646.1"/>
    </source>
</evidence>
<dbReference type="EMBL" id="OKRB01000013">
    <property type="protein sequence ID" value="SPE17646.1"/>
    <property type="molecule type" value="Genomic_DNA"/>
</dbReference>